<gene>
    <name evidence="1" type="ORF">A3C96_03695</name>
</gene>
<reference evidence="1 2" key="1">
    <citation type="journal article" date="2016" name="Nat. Commun.">
        <title>Thousands of microbial genomes shed light on interconnected biogeochemical processes in an aquifer system.</title>
        <authorList>
            <person name="Anantharaman K."/>
            <person name="Brown C.T."/>
            <person name="Hug L.A."/>
            <person name="Sharon I."/>
            <person name="Castelle C.J."/>
            <person name="Probst A.J."/>
            <person name="Thomas B.C."/>
            <person name="Singh A."/>
            <person name="Wilkins M.J."/>
            <person name="Karaoz U."/>
            <person name="Brodie E.L."/>
            <person name="Williams K.H."/>
            <person name="Hubbard S.S."/>
            <person name="Banfield J.F."/>
        </authorList>
    </citation>
    <scope>NUCLEOTIDE SEQUENCE [LARGE SCALE GENOMIC DNA]</scope>
</reference>
<name>A0A1F7U4J8_9BACT</name>
<organism evidence="1 2">
    <name type="scientific">Candidatus Uhrbacteria bacterium RIFCSPHIGHO2_02_FULL_60_10</name>
    <dbReference type="NCBI Taxonomy" id="1802392"/>
    <lineage>
        <taxon>Bacteria</taxon>
        <taxon>Candidatus Uhriibacteriota</taxon>
    </lineage>
</organism>
<protein>
    <recommendedName>
        <fullName evidence="3">Baseplate protein J-like domain-containing protein</fullName>
    </recommendedName>
</protein>
<proteinExistence type="predicted"/>
<evidence type="ECO:0008006" key="3">
    <source>
        <dbReference type="Google" id="ProtNLM"/>
    </source>
</evidence>
<comment type="caution">
    <text evidence="1">The sequence shown here is derived from an EMBL/GenBank/DDBJ whole genome shotgun (WGS) entry which is preliminary data.</text>
</comment>
<evidence type="ECO:0000313" key="2">
    <source>
        <dbReference type="Proteomes" id="UP000177088"/>
    </source>
</evidence>
<evidence type="ECO:0000313" key="1">
    <source>
        <dbReference type="EMBL" id="OGL72694.1"/>
    </source>
</evidence>
<dbReference type="Proteomes" id="UP000177088">
    <property type="component" value="Unassembled WGS sequence"/>
</dbReference>
<dbReference type="AlphaFoldDB" id="A0A1F7U4J8"/>
<dbReference type="EMBL" id="MGEA01000087">
    <property type="protein sequence ID" value="OGL72694.1"/>
    <property type="molecule type" value="Genomic_DNA"/>
</dbReference>
<accession>A0A1F7U4J8</accession>
<sequence>MVGLFALLAGGLLALVFYVVFARATVIVMSKPESVEVEFIVDVAKQAAPDEIAGGVVTASESVEKASASVSLVSLDTPAEGRVNIVSSLARAQTLLATTRLATADNRLFRTRETVTVPAFGQVQVDIYAAEPGLDGAVGQASFVIPGLNDDTRRHFAVKTVAPVSGGKKEIKVVTAEAASVLESALKEELSRKLDTKLDAAAGAQGQFGGRLITLESNDRTVVPPIGSEAENFNLTLSARAVGVFYDQAQLLTAIRRELSAKLPAGRRLSEVLDAETAVALEKADLPSGRANLRVRAKGLSVLAPSAFSADKLTGITAEAAKRYLEKIDGVASASVTIRPFWASRLPSVARNIRVEIR</sequence>